<evidence type="ECO:0000313" key="4">
    <source>
        <dbReference type="Proteomes" id="UP001378188"/>
    </source>
</evidence>
<dbReference type="Pfam" id="PF13561">
    <property type="entry name" value="adh_short_C2"/>
    <property type="match status" value="1"/>
</dbReference>
<proteinExistence type="inferred from homology"/>
<gene>
    <name evidence="3" type="ORF">V3328_19105</name>
</gene>
<keyword evidence="2" id="KW-0560">Oxidoreductase</keyword>
<dbReference type="SUPFAM" id="SSF51735">
    <property type="entry name" value="NAD(P)-binding Rossmann-fold domains"/>
    <property type="match status" value="1"/>
</dbReference>
<reference evidence="3 4" key="1">
    <citation type="submission" date="2024-02" db="EMBL/GenBank/DDBJ databases">
        <title>Genome analysis and characterization of Microbaculum marinisediminis sp. nov., isolated from marine sediment.</title>
        <authorList>
            <person name="Du Z.-J."/>
            <person name="Ye Y.-Q."/>
            <person name="Zhang Z.-R."/>
            <person name="Yuan S.-M."/>
            <person name="Zhang X.-Y."/>
        </authorList>
    </citation>
    <scope>NUCLEOTIDE SEQUENCE [LARGE SCALE GENOMIC DNA]</scope>
    <source>
        <strain evidence="3 4">SDUM1044001</strain>
    </source>
</reference>
<dbReference type="InterPro" id="IPR036291">
    <property type="entry name" value="NAD(P)-bd_dom_sf"/>
</dbReference>
<dbReference type="GO" id="GO:0016491">
    <property type="term" value="F:oxidoreductase activity"/>
    <property type="evidence" value="ECO:0007669"/>
    <property type="project" value="UniProtKB-KW"/>
</dbReference>
<dbReference type="EMBL" id="JAZHOF010000008">
    <property type="protein sequence ID" value="MEJ8573607.1"/>
    <property type="molecule type" value="Genomic_DNA"/>
</dbReference>
<dbReference type="AlphaFoldDB" id="A0AAW9RTN9"/>
<sequence>MTAFDVHGVALVTGAANGIGRASALALARAGADVALLDLEGAPLSTLAAEIRAMGRRAVDLAVDCTDAALVEEAVRTAEADLGPVDVLFNNVGQSARERASPFIESEEDTWRFVIEVSLLTTMRVSRLIAPGMVARGRGRIVNMSTESAFYGDTGLADYAAAKMGVIGFTRSLARELAPAGIGVNAVAPGAIRTRAHDRLPAEVIDRIRKTVPLGYVAEPEDVANVVVFLASPASRYVTGQTLLIDGGRWMI</sequence>
<dbReference type="Proteomes" id="UP001378188">
    <property type="component" value="Unassembled WGS sequence"/>
</dbReference>
<evidence type="ECO:0000313" key="3">
    <source>
        <dbReference type="EMBL" id="MEJ8573607.1"/>
    </source>
</evidence>
<comment type="caution">
    <text evidence="3">The sequence shown here is derived from an EMBL/GenBank/DDBJ whole genome shotgun (WGS) entry which is preliminary data.</text>
</comment>
<dbReference type="PRINTS" id="PR00080">
    <property type="entry name" value="SDRFAMILY"/>
</dbReference>
<dbReference type="InterPro" id="IPR002347">
    <property type="entry name" value="SDR_fam"/>
</dbReference>
<organism evidence="3 4">
    <name type="scientific">Microbaculum marinum</name>
    <dbReference type="NCBI Taxonomy" id="1764581"/>
    <lineage>
        <taxon>Bacteria</taxon>
        <taxon>Pseudomonadati</taxon>
        <taxon>Pseudomonadota</taxon>
        <taxon>Alphaproteobacteria</taxon>
        <taxon>Hyphomicrobiales</taxon>
        <taxon>Tepidamorphaceae</taxon>
        <taxon>Microbaculum</taxon>
    </lineage>
</organism>
<name>A0AAW9RTN9_9HYPH</name>
<comment type="similarity">
    <text evidence="1">Belongs to the short-chain dehydrogenases/reductases (SDR) family.</text>
</comment>
<dbReference type="FunFam" id="3.40.50.720:FF:000173">
    <property type="entry name" value="3-oxoacyl-[acyl-carrier protein] reductase"/>
    <property type="match status" value="1"/>
</dbReference>
<dbReference type="PANTHER" id="PTHR42879:SF2">
    <property type="entry name" value="3-OXOACYL-[ACYL-CARRIER-PROTEIN] REDUCTASE FABG"/>
    <property type="match status" value="1"/>
</dbReference>
<dbReference type="PANTHER" id="PTHR42879">
    <property type="entry name" value="3-OXOACYL-(ACYL-CARRIER-PROTEIN) REDUCTASE"/>
    <property type="match status" value="1"/>
</dbReference>
<keyword evidence="4" id="KW-1185">Reference proteome</keyword>
<evidence type="ECO:0000256" key="2">
    <source>
        <dbReference type="ARBA" id="ARBA00023002"/>
    </source>
</evidence>
<dbReference type="InterPro" id="IPR050259">
    <property type="entry name" value="SDR"/>
</dbReference>
<accession>A0AAW9RTN9</accession>
<evidence type="ECO:0000256" key="1">
    <source>
        <dbReference type="ARBA" id="ARBA00006484"/>
    </source>
</evidence>
<dbReference type="PRINTS" id="PR00081">
    <property type="entry name" value="GDHRDH"/>
</dbReference>
<dbReference type="RefSeq" id="WP_340331311.1">
    <property type="nucleotide sequence ID" value="NZ_JAZHOF010000008.1"/>
</dbReference>
<dbReference type="Gene3D" id="3.40.50.720">
    <property type="entry name" value="NAD(P)-binding Rossmann-like Domain"/>
    <property type="match status" value="1"/>
</dbReference>
<protein>
    <submittedName>
        <fullName evidence="3">SDR family NAD(P)-dependent oxidoreductase</fullName>
    </submittedName>
</protein>